<accession>A0A432MIC0</accession>
<name>A0A432MIC0_9BACT</name>
<dbReference type="AlphaFoldDB" id="A0A432MIC0"/>
<organism evidence="10 11">
    <name type="scientific">Tautonia sociabilis</name>
    <dbReference type="NCBI Taxonomy" id="2080755"/>
    <lineage>
        <taxon>Bacteria</taxon>
        <taxon>Pseudomonadati</taxon>
        <taxon>Planctomycetota</taxon>
        <taxon>Planctomycetia</taxon>
        <taxon>Isosphaerales</taxon>
        <taxon>Isosphaeraceae</taxon>
        <taxon>Tautonia</taxon>
    </lineage>
</organism>
<dbReference type="OrthoDB" id="9762778at2"/>
<dbReference type="Pfam" id="PF00664">
    <property type="entry name" value="ABC_membrane"/>
    <property type="match status" value="1"/>
</dbReference>
<dbReference type="InterPro" id="IPR027417">
    <property type="entry name" value="P-loop_NTPase"/>
</dbReference>
<evidence type="ECO:0000256" key="4">
    <source>
        <dbReference type="ARBA" id="ARBA00022840"/>
    </source>
</evidence>
<dbReference type="SMART" id="SM00382">
    <property type="entry name" value="AAA"/>
    <property type="match status" value="1"/>
</dbReference>
<keyword evidence="4 10" id="KW-0067">ATP-binding</keyword>
<evidence type="ECO:0000256" key="3">
    <source>
        <dbReference type="ARBA" id="ARBA00022741"/>
    </source>
</evidence>
<feature type="domain" description="ABC transmembrane type-1" evidence="9">
    <location>
        <begin position="9"/>
        <end position="306"/>
    </location>
</feature>
<keyword evidence="6 7" id="KW-0472">Membrane</keyword>
<evidence type="ECO:0000256" key="6">
    <source>
        <dbReference type="ARBA" id="ARBA00023136"/>
    </source>
</evidence>
<reference evidence="10 11" key="2">
    <citation type="submission" date="2019-01" db="EMBL/GenBank/DDBJ databases">
        <title>Tautonia sociabilis, a novel thermotolerant planctomycete of Isosphaeraceae family, isolated from a 4000 m deep subterranean habitat.</title>
        <authorList>
            <person name="Kovaleva O.L."/>
            <person name="Elcheninov A.G."/>
            <person name="Van Heerden E."/>
            <person name="Toshchakov S.V."/>
            <person name="Novikov A."/>
            <person name="Bonch-Osmolovskaya E.A."/>
            <person name="Kublanov I.V."/>
        </authorList>
    </citation>
    <scope>NUCLEOTIDE SEQUENCE [LARGE SCALE GENOMIC DNA]</scope>
    <source>
        <strain evidence="10 11">GM2012</strain>
    </source>
</reference>
<dbReference type="Pfam" id="PF00005">
    <property type="entry name" value="ABC_tran"/>
    <property type="match status" value="1"/>
</dbReference>
<keyword evidence="5 7" id="KW-1133">Transmembrane helix</keyword>
<dbReference type="SUPFAM" id="SSF90123">
    <property type="entry name" value="ABC transporter transmembrane region"/>
    <property type="match status" value="1"/>
</dbReference>
<comment type="caution">
    <text evidence="10">The sequence shown here is derived from an EMBL/GenBank/DDBJ whole genome shotgun (WGS) entry which is preliminary data.</text>
</comment>
<evidence type="ECO:0000256" key="2">
    <source>
        <dbReference type="ARBA" id="ARBA00022692"/>
    </source>
</evidence>
<reference evidence="10 11" key="1">
    <citation type="submission" date="2018-12" db="EMBL/GenBank/DDBJ databases">
        <authorList>
            <person name="Toschakov S.V."/>
        </authorList>
    </citation>
    <scope>NUCLEOTIDE SEQUENCE [LARGE SCALE GENOMIC DNA]</scope>
    <source>
        <strain evidence="10 11">GM2012</strain>
    </source>
</reference>
<dbReference type="GO" id="GO:0015421">
    <property type="term" value="F:ABC-type oligopeptide transporter activity"/>
    <property type="evidence" value="ECO:0007669"/>
    <property type="project" value="TreeGrafter"/>
</dbReference>
<keyword evidence="2 7" id="KW-0812">Transmembrane</keyword>
<dbReference type="InterPro" id="IPR011527">
    <property type="entry name" value="ABC1_TM_dom"/>
</dbReference>
<feature type="transmembrane region" description="Helical" evidence="7">
    <location>
        <begin position="249"/>
        <end position="268"/>
    </location>
</feature>
<feature type="transmembrane region" description="Helical" evidence="7">
    <location>
        <begin position="280"/>
        <end position="299"/>
    </location>
</feature>
<evidence type="ECO:0000313" key="11">
    <source>
        <dbReference type="Proteomes" id="UP000280296"/>
    </source>
</evidence>
<proteinExistence type="predicted"/>
<evidence type="ECO:0000259" key="9">
    <source>
        <dbReference type="PROSITE" id="PS50929"/>
    </source>
</evidence>
<dbReference type="PANTHER" id="PTHR43394">
    <property type="entry name" value="ATP-DEPENDENT PERMEASE MDL1, MITOCHONDRIAL"/>
    <property type="match status" value="1"/>
</dbReference>
<dbReference type="InterPro" id="IPR017871">
    <property type="entry name" value="ABC_transporter-like_CS"/>
</dbReference>
<dbReference type="InterPro" id="IPR039421">
    <property type="entry name" value="Type_1_exporter"/>
</dbReference>
<dbReference type="PANTHER" id="PTHR43394:SF1">
    <property type="entry name" value="ATP-BINDING CASSETTE SUB-FAMILY B MEMBER 10, MITOCHONDRIAL"/>
    <property type="match status" value="1"/>
</dbReference>
<dbReference type="Gene3D" id="1.20.1560.10">
    <property type="entry name" value="ABC transporter type 1, transmembrane domain"/>
    <property type="match status" value="1"/>
</dbReference>
<dbReference type="Gene3D" id="3.40.50.300">
    <property type="entry name" value="P-loop containing nucleotide triphosphate hydrolases"/>
    <property type="match status" value="1"/>
</dbReference>
<dbReference type="InterPro" id="IPR036640">
    <property type="entry name" value="ABC1_TM_sf"/>
</dbReference>
<evidence type="ECO:0000256" key="7">
    <source>
        <dbReference type="SAM" id="Phobius"/>
    </source>
</evidence>
<dbReference type="GO" id="GO:0005524">
    <property type="term" value="F:ATP binding"/>
    <property type="evidence" value="ECO:0007669"/>
    <property type="project" value="UniProtKB-KW"/>
</dbReference>
<protein>
    <submittedName>
        <fullName evidence="10">ABC transporter ATP-binding protein</fullName>
    </submittedName>
</protein>
<dbReference type="GO" id="GO:0005886">
    <property type="term" value="C:plasma membrane"/>
    <property type="evidence" value="ECO:0007669"/>
    <property type="project" value="UniProtKB-SubCell"/>
</dbReference>
<evidence type="ECO:0000259" key="8">
    <source>
        <dbReference type="PROSITE" id="PS50893"/>
    </source>
</evidence>
<dbReference type="SUPFAM" id="SSF52540">
    <property type="entry name" value="P-loop containing nucleoside triphosphate hydrolases"/>
    <property type="match status" value="1"/>
</dbReference>
<evidence type="ECO:0000256" key="1">
    <source>
        <dbReference type="ARBA" id="ARBA00004651"/>
    </source>
</evidence>
<dbReference type="PROSITE" id="PS50893">
    <property type="entry name" value="ABC_TRANSPORTER_2"/>
    <property type="match status" value="1"/>
</dbReference>
<dbReference type="FunFam" id="3.40.50.300:FF:000218">
    <property type="entry name" value="Multidrug ABC transporter ATP-binding protein"/>
    <property type="match status" value="1"/>
</dbReference>
<feature type="domain" description="ABC transporter" evidence="8">
    <location>
        <begin position="342"/>
        <end position="577"/>
    </location>
</feature>
<feature type="transmembrane region" description="Helical" evidence="7">
    <location>
        <begin position="60"/>
        <end position="80"/>
    </location>
</feature>
<keyword evidence="3" id="KW-0547">Nucleotide-binding</keyword>
<dbReference type="PROSITE" id="PS50929">
    <property type="entry name" value="ABC_TM1F"/>
    <property type="match status" value="1"/>
</dbReference>
<dbReference type="InterPro" id="IPR003593">
    <property type="entry name" value="AAA+_ATPase"/>
</dbReference>
<dbReference type="EMBL" id="RYZH01000028">
    <property type="protein sequence ID" value="RUL86970.1"/>
    <property type="molecule type" value="Genomic_DNA"/>
</dbReference>
<sequence>MRGHRGAVAFALGTLTIGTLLRLIPPAATKVVIDYVLLARPLPESVPGWVPIPSSSLGKLAGVVAVVFGVSVLGALLGVWGRWRATVVAKQLQVRVRRRVFEHASRLPLHRISQLKSGGLSSLIRDDAGAPGEMVFNMVYNPWRAVTQLAGGLVILAWVDWRFLLGAIGLVPMAYWADRLWNVVLRPIHRRARRQRQEIDAKSTETFGGMRVVRAFGRQKTEATRFVLESHLLTRLEMLGWYRARAFDLFWDLLMPTASGALLLYGGWQVLRGELSPGDLMMFLVYLAMLLEPIAVLAANMTALQNNLSGFDRVLDLLAEPEELASHPGAIPVRKHRVAGRITLDGVRFAYPGHDQEVIRGIDLDVEPGETIALVGRSGAGKTTLCNLIARFYDPTAGSIRLDGRDLREIDLQCYRRLLGIVEQDVFLFDGTVAENIAYSDRRASREQIEEAARAANAAAFIEALPDGYDTLIGERGVRLSGGQRQRLAIARAILADPVIFILDEATSNLDSESERLIQRALADLMRDRTSFVIAHRLSTIREADRILVLEGGEVVEAGGHDELIERSGLYRDMVELQRLEEGL</sequence>
<keyword evidence="11" id="KW-1185">Reference proteome</keyword>
<dbReference type="CDD" id="cd07346">
    <property type="entry name" value="ABC_6TM_exporters"/>
    <property type="match status" value="1"/>
</dbReference>
<dbReference type="GO" id="GO:0016887">
    <property type="term" value="F:ATP hydrolysis activity"/>
    <property type="evidence" value="ECO:0007669"/>
    <property type="project" value="InterPro"/>
</dbReference>
<evidence type="ECO:0000256" key="5">
    <source>
        <dbReference type="ARBA" id="ARBA00022989"/>
    </source>
</evidence>
<dbReference type="InterPro" id="IPR003439">
    <property type="entry name" value="ABC_transporter-like_ATP-bd"/>
</dbReference>
<dbReference type="PROSITE" id="PS00211">
    <property type="entry name" value="ABC_TRANSPORTER_1"/>
    <property type="match status" value="1"/>
</dbReference>
<comment type="subcellular location">
    <subcellularLocation>
        <location evidence="1">Cell membrane</location>
        <topology evidence="1">Multi-pass membrane protein</topology>
    </subcellularLocation>
</comment>
<evidence type="ECO:0000313" key="10">
    <source>
        <dbReference type="EMBL" id="RUL86970.1"/>
    </source>
</evidence>
<gene>
    <name evidence="10" type="ORF">TsocGM_15080</name>
</gene>
<dbReference type="Proteomes" id="UP000280296">
    <property type="component" value="Unassembled WGS sequence"/>
</dbReference>